<evidence type="ECO:0000313" key="1">
    <source>
        <dbReference type="EMBL" id="KAL0496771.1"/>
    </source>
</evidence>
<sequence length="83" mass="9192">MHKKTKYSPACGAPRSADQLLRNAGDGCSKVQLFWASNIVAAQRNKRDVRSFVFGLTCFMGYLKGKACKDQGFPVMEPQLYAS</sequence>
<dbReference type="AlphaFoldDB" id="A0AAW3A1B6"/>
<keyword evidence="2" id="KW-1185">Reference proteome</keyword>
<dbReference type="EMBL" id="JBAMZK010000034">
    <property type="protein sequence ID" value="KAL0496771.1"/>
    <property type="molecule type" value="Genomic_DNA"/>
</dbReference>
<proteinExistence type="predicted"/>
<organism evidence="1 2">
    <name type="scientific">Leishmania lindenbergi</name>
    <dbReference type="NCBI Taxonomy" id="651832"/>
    <lineage>
        <taxon>Eukaryota</taxon>
        <taxon>Discoba</taxon>
        <taxon>Euglenozoa</taxon>
        <taxon>Kinetoplastea</taxon>
        <taxon>Metakinetoplastina</taxon>
        <taxon>Trypanosomatida</taxon>
        <taxon>Trypanosomatidae</taxon>
        <taxon>Leishmaniinae</taxon>
        <taxon>Leishmania</taxon>
    </lineage>
</organism>
<dbReference type="Proteomes" id="UP001500131">
    <property type="component" value="Unassembled WGS sequence"/>
</dbReference>
<protein>
    <submittedName>
        <fullName evidence="1">Uncharacterized protein</fullName>
    </submittedName>
</protein>
<name>A0AAW3A1B6_9TRYP</name>
<reference evidence="1 2" key="1">
    <citation type="submission" date="2024-02" db="EMBL/GenBank/DDBJ databases">
        <title>FIRST GENOME SEQUENCES OF Leishmania (Viannia) shawi, Leishmania (Viannia) lindenbergi AND Leishmania (Viannia) utingensis.</title>
        <authorList>
            <person name="Resadore F."/>
            <person name="Custodio M.G.F."/>
            <person name="Boite M.C."/>
            <person name="Cupolillo E."/>
            <person name="Ferreira G.E.M."/>
        </authorList>
    </citation>
    <scope>NUCLEOTIDE SEQUENCE [LARGE SCALE GENOMIC DNA]</scope>
    <source>
        <strain evidence="1 2">MHOM/BR/1966/M15733</strain>
    </source>
</reference>
<gene>
    <name evidence="1" type="ORF">Q4I31_006601</name>
</gene>
<comment type="caution">
    <text evidence="1">The sequence shown here is derived from an EMBL/GenBank/DDBJ whole genome shotgun (WGS) entry which is preliminary data.</text>
</comment>
<evidence type="ECO:0000313" key="2">
    <source>
        <dbReference type="Proteomes" id="UP001500131"/>
    </source>
</evidence>
<accession>A0AAW3A1B6</accession>